<dbReference type="Gene3D" id="3.60.15.10">
    <property type="entry name" value="Ribonuclease Z/Hydroxyacylglutathione hydrolase-like"/>
    <property type="match status" value="1"/>
</dbReference>
<sequence>MAIRNQYRYDNGEHSVIGTRFGRFNLGINTSFIVYRIGDTQIDTGPSNQWRHIRKVLQREWQTRPLRQLLITHHHEDHSGNAARIARITGVRPLAPVQGQDKLARGYRTPLLQKIIWGSPHPVATDSLHGQITLTDGSPVIPVHTPGHAKDLTCFFLPRQKYLFSGDMYIARSLKHFRADENLSELIASLNRLLTLDFATVFCPHRGIVEDGYQAILDKRNNLVMLCEKAQAMQQQGASEDDILVSLLGPEDMMARITSGNLSKRNLIREALRYSPE</sequence>
<dbReference type="InterPro" id="IPR001279">
    <property type="entry name" value="Metallo-B-lactamas"/>
</dbReference>
<accession>A0ABS7ZUQ0</accession>
<dbReference type="PANTHER" id="PTHR42951">
    <property type="entry name" value="METALLO-BETA-LACTAMASE DOMAIN-CONTAINING"/>
    <property type="match status" value="1"/>
</dbReference>
<protein>
    <submittedName>
        <fullName evidence="2">MBL fold metallo-hydrolase</fullName>
    </submittedName>
</protein>
<dbReference type="SUPFAM" id="SSF56281">
    <property type="entry name" value="Metallo-hydrolase/oxidoreductase"/>
    <property type="match status" value="1"/>
</dbReference>
<gene>
    <name evidence="2" type="ORF">I9W95_15045</name>
</gene>
<evidence type="ECO:0000259" key="1">
    <source>
        <dbReference type="SMART" id="SM00849"/>
    </source>
</evidence>
<dbReference type="Pfam" id="PF00753">
    <property type="entry name" value="Lactamase_B"/>
    <property type="match status" value="1"/>
</dbReference>
<evidence type="ECO:0000313" key="2">
    <source>
        <dbReference type="EMBL" id="MCA6064923.1"/>
    </source>
</evidence>
<dbReference type="InterPro" id="IPR036866">
    <property type="entry name" value="RibonucZ/Hydroxyglut_hydro"/>
</dbReference>
<keyword evidence="3" id="KW-1185">Reference proteome</keyword>
<dbReference type="EMBL" id="JAEDAH010000096">
    <property type="protein sequence ID" value="MCA6064923.1"/>
    <property type="molecule type" value="Genomic_DNA"/>
</dbReference>
<comment type="caution">
    <text evidence="2">The sequence shown here is derived from an EMBL/GenBank/DDBJ whole genome shotgun (WGS) entry which is preliminary data.</text>
</comment>
<proteinExistence type="predicted"/>
<organism evidence="2 3">
    <name type="scientific">Thalassolituus marinus</name>
    <dbReference type="NCBI Taxonomy" id="671053"/>
    <lineage>
        <taxon>Bacteria</taxon>
        <taxon>Pseudomonadati</taxon>
        <taxon>Pseudomonadota</taxon>
        <taxon>Gammaproteobacteria</taxon>
        <taxon>Oceanospirillales</taxon>
        <taxon>Oceanospirillaceae</taxon>
        <taxon>Thalassolituus</taxon>
    </lineage>
</organism>
<dbReference type="InterPro" id="IPR050855">
    <property type="entry name" value="NDM-1-like"/>
</dbReference>
<feature type="domain" description="Metallo-beta-lactamase" evidence="1">
    <location>
        <begin position="27"/>
        <end position="205"/>
    </location>
</feature>
<dbReference type="Proteomes" id="UP000714380">
    <property type="component" value="Unassembled WGS sequence"/>
</dbReference>
<name>A0ABS7ZUQ0_9GAMM</name>
<dbReference type="SMART" id="SM00849">
    <property type="entry name" value="Lactamase_B"/>
    <property type="match status" value="1"/>
</dbReference>
<reference evidence="2 3" key="1">
    <citation type="submission" date="2020-12" db="EMBL/GenBank/DDBJ databases">
        <title>Novel Thalassolituus-related marine hydrocarbonoclastic bacteria mediated algae-derived hydrocarbons mineralization in twilight zone of the northern South China Sea.</title>
        <authorList>
            <person name="Dong C."/>
        </authorList>
    </citation>
    <scope>NUCLEOTIDE SEQUENCE [LARGE SCALE GENOMIC DNA]</scope>
    <source>
        <strain evidence="2 3">IMCC1826</strain>
    </source>
</reference>
<dbReference type="RefSeq" id="WP_225676363.1">
    <property type="nucleotide sequence ID" value="NZ_JAEDAH010000096.1"/>
</dbReference>
<evidence type="ECO:0000313" key="3">
    <source>
        <dbReference type="Proteomes" id="UP000714380"/>
    </source>
</evidence>